<feature type="domain" description="FHA" evidence="6">
    <location>
        <begin position="19"/>
        <end position="83"/>
    </location>
</feature>
<keyword evidence="2" id="KW-0227">DNA damage</keyword>
<dbReference type="RefSeq" id="XP_016765092.1">
    <property type="nucleotide sequence ID" value="XM_016909415.1"/>
</dbReference>
<dbReference type="AlphaFoldDB" id="N1QIA4"/>
<feature type="compositionally biased region" description="Basic residues" evidence="5">
    <location>
        <begin position="650"/>
        <end position="659"/>
    </location>
</feature>
<dbReference type="Gene3D" id="3.40.50.10980">
    <property type="entry name" value="Nibrin, BRCT2 domain"/>
    <property type="match status" value="1"/>
</dbReference>
<evidence type="ECO:0000259" key="6">
    <source>
        <dbReference type="PROSITE" id="PS50006"/>
    </source>
</evidence>
<evidence type="ECO:0000313" key="8">
    <source>
        <dbReference type="Proteomes" id="UP000016931"/>
    </source>
</evidence>
<dbReference type="InterPro" id="IPR043014">
    <property type="entry name" value="Nibrin_BRCT2_sf"/>
</dbReference>
<dbReference type="PANTHER" id="PTHR12162">
    <property type="entry name" value="NIBRIN-RELATED"/>
    <property type="match status" value="1"/>
</dbReference>
<dbReference type="GO" id="GO:0003684">
    <property type="term" value="F:damaged DNA binding"/>
    <property type="evidence" value="ECO:0007669"/>
    <property type="project" value="TreeGrafter"/>
</dbReference>
<dbReference type="GO" id="GO:0030870">
    <property type="term" value="C:Mre11 complex"/>
    <property type="evidence" value="ECO:0007669"/>
    <property type="project" value="InterPro"/>
</dbReference>
<evidence type="ECO:0000256" key="3">
    <source>
        <dbReference type="ARBA" id="ARBA00023204"/>
    </source>
</evidence>
<gene>
    <name evidence="7" type="ORF">SEPMUDRAFT_56885</name>
</gene>
<reference evidence="7 8" key="1">
    <citation type="journal article" date="2012" name="PLoS Pathog.">
        <title>Diverse lifestyles and strategies of plant pathogenesis encoded in the genomes of eighteen Dothideomycetes fungi.</title>
        <authorList>
            <person name="Ohm R.A."/>
            <person name="Feau N."/>
            <person name="Henrissat B."/>
            <person name="Schoch C.L."/>
            <person name="Horwitz B.A."/>
            <person name="Barry K.W."/>
            <person name="Condon B.J."/>
            <person name="Copeland A.C."/>
            <person name="Dhillon B."/>
            <person name="Glaser F."/>
            <person name="Hesse C.N."/>
            <person name="Kosti I."/>
            <person name="LaButti K."/>
            <person name="Lindquist E.A."/>
            <person name="Lucas S."/>
            <person name="Salamov A.A."/>
            <person name="Bradshaw R.E."/>
            <person name="Ciuffetti L."/>
            <person name="Hamelin R.C."/>
            <person name="Kema G.H.J."/>
            <person name="Lawrence C."/>
            <person name="Scott J.A."/>
            <person name="Spatafora J.W."/>
            <person name="Turgeon B.G."/>
            <person name="de Wit P.J.G.M."/>
            <person name="Zhong S."/>
            <person name="Goodwin S.B."/>
            <person name="Grigoriev I.V."/>
        </authorList>
    </citation>
    <scope>NUCLEOTIDE SEQUENCE [LARGE SCALE GENOMIC DNA]</scope>
    <source>
        <strain evidence="7 8">SO2202</strain>
    </source>
</reference>
<sequence length="855" mass="94380">MWVLSWNDRSIWLRPGSKHLFGRATTKPEGVERHHYISDKSVSRKHLWFIVGDASDSTDPCSKSSITIVGEGKTGTWLDEQRLPADDQTRTLSGTKHSFRLGGSDTTLVLEWRPILIGFTAGVSRTAKANGTALSAERATFAGCDIKLAPDYVAHHTTHTIAKKRNTGAVLHALVQGSWVVTVSFVEALAAACKQDGKDQDGIPRPSLLEQDFTRHWPREEDCICPSSTEPVARDDSWLKPDTARAELFRDYIFVFMDRSQHSTLTPVINAAGGKTFCCEFQAGETSIESVVDYVKELAGKKDALNLSLSGEPGPGGIVTVRVKDVEKLRDFHVELDSILDQRSIEQTELLDIILSKDTSLLRQPPQSPPMGVSGAARPGSASDWPVTSSIPAPSGISAMPQTAPSAEEVAQPTRSIEPAQECTTQQAEDVLAPPPAKKRRRFVTQKIRFDDFDPSAIVHIASKSPEPSIPQPSHSQAPGAQGSDVDATRLHFPTSVPQKRSAPAVEDEPVRETAEQRHERMFPGQAALKRRKTEEANKAAASRPETTPAPEVPIRKDEPKAGKTESKAKRGKKEVDNLRAKMLAKREAQEEEHRLDEEDLRKGIKEEELPTFGNPDEYPDRFPKFDLPVREWQPSITVSENPTWAGRPNYKKFKKKKPNGQENIVEASGDDPRRHIIVLEDRSSRNSGLGEEYWLEHGDVNPRKVKQNSDQSKSRTDSQARIAQGRDGTSLVGTSASHGEGSARAVDDEDERTVFRRRLQSSREMDEDEARSNKMFDAPQGSESTSKSTSQSTLGTETQKKATGKRPATTGLAAPATKKARQTITTSYSSRTATPAAAELSEDDDPRAFRRRRR</sequence>
<dbReference type="InterPro" id="IPR040227">
    <property type="entry name" value="Nibrin-rel"/>
</dbReference>
<organism evidence="7 8">
    <name type="scientific">Sphaerulina musiva (strain SO2202)</name>
    <name type="common">Poplar stem canker fungus</name>
    <name type="synonym">Septoria musiva</name>
    <dbReference type="NCBI Taxonomy" id="692275"/>
    <lineage>
        <taxon>Eukaryota</taxon>
        <taxon>Fungi</taxon>
        <taxon>Dikarya</taxon>
        <taxon>Ascomycota</taxon>
        <taxon>Pezizomycotina</taxon>
        <taxon>Dothideomycetes</taxon>
        <taxon>Dothideomycetidae</taxon>
        <taxon>Mycosphaerellales</taxon>
        <taxon>Mycosphaerellaceae</taxon>
        <taxon>Sphaerulina</taxon>
    </lineage>
</organism>
<dbReference type="Proteomes" id="UP000016931">
    <property type="component" value="Unassembled WGS sequence"/>
</dbReference>
<protein>
    <recommendedName>
        <fullName evidence="6">FHA domain-containing protein</fullName>
    </recommendedName>
</protein>
<evidence type="ECO:0000256" key="4">
    <source>
        <dbReference type="ARBA" id="ARBA00023242"/>
    </source>
</evidence>
<feature type="compositionally biased region" description="Polar residues" evidence="5">
    <location>
        <begin position="823"/>
        <end position="834"/>
    </location>
</feature>
<feature type="compositionally biased region" description="Basic and acidic residues" evidence="5">
    <location>
        <begin position="554"/>
        <end position="609"/>
    </location>
</feature>
<dbReference type="GO" id="GO:0007095">
    <property type="term" value="P:mitotic G2 DNA damage checkpoint signaling"/>
    <property type="evidence" value="ECO:0007669"/>
    <property type="project" value="InterPro"/>
</dbReference>
<dbReference type="InterPro" id="IPR000253">
    <property type="entry name" value="FHA_dom"/>
</dbReference>
<dbReference type="PROSITE" id="PS50006">
    <property type="entry name" value="FHA_DOMAIN"/>
    <property type="match status" value="1"/>
</dbReference>
<comment type="subcellular location">
    <subcellularLocation>
        <location evidence="1">Nucleus</location>
    </subcellularLocation>
</comment>
<dbReference type="STRING" id="692275.N1QIA4"/>
<feature type="compositionally biased region" description="Basic and acidic residues" evidence="5">
    <location>
        <begin position="671"/>
        <end position="685"/>
    </location>
</feature>
<feature type="region of interest" description="Disordered" evidence="5">
    <location>
        <begin position="361"/>
        <end position="440"/>
    </location>
</feature>
<evidence type="ECO:0000256" key="1">
    <source>
        <dbReference type="ARBA" id="ARBA00004123"/>
    </source>
</evidence>
<accession>N1QIA4</accession>
<dbReference type="Pfam" id="PF16508">
    <property type="entry name" value="NIBRIN_BRCT_II"/>
    <property type="match status" value="1"/>
</dbReference>
<keyword evidence="8" id="KW-1185">Reference proteome</keyword>
<dbReference type="OMA" id="GIGDHYW"/>
<feature type="region of interest" description="Disordered" evidence="5">
    <location>
        <begin position="640"/>
        <end position="855"/>
    </location>
</feature>
<dbReference type="EMBL" id="KB456260">
    <property type="protein sequence ID" value="EMF16971.1"/>
    <property type="molecule type" value="Genomic_DNA"/>
</dbReference>
<feature type="region of interest" description="Disordered" evidence="5">
    <location>
        <begin position="454"/>
        <end position="625"/>
    </location>
</feature>
<dbReference type="GO" id="GO:0000724">
    <property type="term" value="P:double-strand break repair via homologous recombination"/>
    <property type="evidence" value="ECO:0007669"/>
    <property type="project" value="TreeGrafter"/>
</dbReference>
<dbReference type="InterPro" id="IPR032429">
    <property type="entry name" value="Nibrin_BRCT2"/>
</dbReference>
<keyword evidence="3" id="KW-0234">DNA repair</keyword>
<keyword evidence="4" id="KW-0539">Nucleus</keyword>
<evidence type="ECO:0000256" key="5">
    <source>
        <dbReference type="SAM" id="MobiDB-lite"/>
    </source>
</evidence>
<proteinExistence type="predicted"/>
<name>N1QIA4_SPHMS</name>
<feature type="compositionally biased region" description="Low complexity" evidence="5">
    <location>
        <begin position="783"/>
        <end position="797"/>
    </location>
</feature>
<dbReference type="PANTHER" id="PTHR12162:SF0">
    <property type="entry name" value="NIBRIN"/>
    <property type="match status" value="1"/>
</dbReference>
<dbReference type="OrthoDB" id="552194at2759"/>
<dbReference type="eggNOG" id="ENOG502RCD5">
    <property type="taxonomic scope" value="Eukaryota"/>
</dbReference>
<evidence type="ECO:0000256" key="2">
    <source>
        <dbReference type="ARBA" id="ARBA00022763"/>
    </source>
</evidence>
<dbReference type="HOGENOM" id="CLU_007951_0_0_1"/>
<dbReference type="Gene3D" id="2.60.200.20">
    <property type="match status" value="1"/>
</dbReference>
<feature type="compositionally biased region" description="Basic and acidic residues" evidence="5">
    <location>
        <begin position="509"/>
        <end position="522"/>
    </location>
</feature>
<dbReference type="GeneID" id="27906552"/>
<evidence type="ECO:0000313" key="7">
    <source>
        <dbReference type="EMBL" id="EMF16971.1"/>
    </source>
</evidence>